<protein>
    <submittedName>
        <fullName evidence="2">Uncharacterized protein</fullName>
    </submittedName>
</protein>
<dbReference type="Proteomes" id="UP000185891">
    <property type="component" value="Unassembled WGS sequence"/>
</dbReference>
<evidence type="ECO:0000313" key="2">
    <source>
        <dbReference type="EMBL" id="OGD69035.1"/>
    </source>
</evidence>
<keyword evidence="1" id="KW-0472">Membrane</keyword>
<accession>A0A1F5ENT4</accession>
<proteinExistence type="predicted"/>
<sequence length="141" mass="15080">MNIFINEKKEKCYNNKGYVALISVLVSGAVVSSIAMSVILLGIGSARNSFALEQSNQAKALANACAEQGLQQIRNLNSFTGSLNIVLGKGSCSYSVNNLGSENREILASGIVGTVTRKVRVTINTINPRINLASWEEVANF</sequence>
<evidence type="ECO:0000313" key="3">
    <source>
        <dbReference type="Proteomes" id="UP000185891"/>
    </source>
</evidence>
<organism evidence="2 3">
    <name type="scientific">Candidatus Campbellbacteria bacterium RIFCSPHIGHO2_12_FULL_35_10</name>
    <dbReference type="NCBI Taxonomy" id="1797578"/>
    <lineage>
        <taxon>Bacteria</taxon>
        <taxon>Candidatus Campbelliibacteriota</taxon>
    </lineage>
</organism>
<name>A0A1F5ENT4_9BACT</name>
<keyword evidence="1" id="KW-1133">Transmembrane helix</keyword>
<reference evidence="2 3" key="1">
    <citation type="journal article" date="2016" name="Nat. Commun.">
        <title>Thousands of microbial genomes shed light on interconnected biogeochemical processes in an aquifer system.</title>
        <authorList>
            <person name="Anantharaman K."/>
            <person name="Brown C.T."/>
            <person name="Hug L.A."/>
            <person name="Sharon I."/>
            <person name="Castelle C.J."/>
            <person name="Probst A.J."/>
            <person name="Thomas B.C."/>
            <person name="Singh A."/>
            <person name="Wilkins M.J."/>
            <person name="Karaoz U."/>
            <person name="Brodie E.L."/>
            <person name="Williams K.H."/>
            <person name="Hubbard S.S."/>
            <person name="Banfield J.F."/>
        </authorList>
    </citation>
    <scope>NUCLEOTIDE SEQUENCE [LARGE SCALE GENOMIC DNA]</scope>
</reference>
<feature type="transmembrane region" description="Helical" evidence="1">
    <location>
        <begin position="20"/>
        <end position="43"/>
    </location>
</feature>
<dbReference type="AlphaFoldDB" id="A0A1F5ENT4"/>
<evidence type="ECO:0000256" key="1">
    <source>
        <dbReference type="SAM" id="Phobius"/>
    </source>
</evidence>
<dbReference type="EMBL" id="MFAA01000017">
    <property type="protein sequence ID" value="OGD69035.1"/>
    <property type="molecule type" value="Genomic_DNA"/>
</dbReference>
<keyword evidence="1" id="KW-0812">Transmembrane</keyword>
<gene>
    <name evidence="2" type="ORF">A3E89_01230</name>
</gene>
<comment type="caution">
    <text evidence="2">The sequence shown here is derived from an EMBL/GenBank/DDBJ whole genome shotgun (WGS) entry which is preliminary data.</text>
</comment>